<feature type="domain" description="Ribonucleotide reductase large subunit C-terminal" evidence="2">
    <location>
        <begin position="200"/>
        <end position="379"/>
    </location>
</feature>
<dbReference type="NCBIfam" id="TIGR02510">
    <property type="entry name" value="NrdE-prime"/>
    <property type="match status" value="1"/>
</dbReference>
<dbReference type="EMBL" id="CP003282">
    <property type="protein sequence ID" value="AFG36842.1"/>
    <property type="molecule type" value="Genomic_DNA"/>
</dbReference>
<dbReference type="InterPro" id="IPR000788">
    <property type="entry name" value="RNR_lg_C"/>
</dbReference>
<dbReference type="Proteomes" id="UP000007383">
    <property type="component" value="Chromosome"/>
</dbReference>
<proteinExistence type="inferred from homology"/>
<dbReference type="GO" id="GO:0005971">
    <property type="term" value="C:ribonucleoside-diphosphate reductase complex"/>
    <property type="evidence" value="ECO:0007669"/>
    <property type="project" value="TreeGrafter"/>
</dbReference>
<dbReference type="SUPFAM" id="SSF51998">
    <property type="entry name" value="PFL-like glycyl radical enzymes"/>
    <property type="match status" value="1"/>
</dbReference>
<dbReference type="GO" id="GO:0005524">
    <property type="term" value="F:ATP binding"/>
    <property type="evidence" value="ECO:0007669"/>
    <property type="project" value="TreeGrafter"/>
</dbReference>
<dbReference type="InterPro" id="IPR013350">
    <property type="entry name" value="RNR_alpha"/>
</dbReference>
<dbReference type="PANTHER" id="PTHR11573:SF6">
    <property type="entry name" value="RIBONUCLEOSIDE-DIPHOSPHATE REDUCTASE LARGE SUBUNIT"/>
    <property type="match status" value="1"/>
</dbReference>
<comment type="similarity">
    <text evidence="1">Belongs to the ribonucleoside diphosphate reductase large chain family.</text>
</comment>
<evidence type="ECO:0000256" key="1">
    <source>
        <dbReference type="ARBA" id="ARBA00010406"/>
    </source>
</evidence>
<dbReference type="RefSeq" id="WP_014454839.1">
    <property type="nucleotide sequence ID" value="NC_017098.1"/>
</dbReference>
<feature type="domain" description="Ribonucleotide reductase large subunit C-terminal" evidence="2">
    <location>
        <begin position="75"/>
        <end position="195"/>
    </location>
</feature>
<name>H9UH49_SPIAZ</name>
<evidence type="ECO:0000313" key="3">
    <source>
        <dbReference type="EMBL" id="AFG36842.1"/>
    </source>
</evidence>
<dbReference type="AlphaFoldDB" id="H9UH49"/>
<dbReference type="PRINTS" id="PR01183">
    <property type="entry name" value="RIBORDTASEM1"/>
</dbReference>
<dbReference type="PANTHER" id="PTHR11573">
    <property type="entry name" value="RIBONUCLEOSIDE-DIPHOSPHATE REDUCTASE LARGE CHAIN"/>
    <property type="match status" value="1"/>
</dbReference>
<protein>
    <submittedName>
        <fullName evidence="3">Ribonucleoside-diphosphate reductase, alpha chain</fullName>
    </submittedName>
</protein>
<dbReference type="KEGG" id="sfc:Spiaf_0747"/>
<organism evidence="3 4">
    <name type="scientific">Spirochaeta africana (strain ATCC 700263 / DSM 8902 / Z-7692)</name>
    <dbReference type="NCBI Taxonomy" id="889378"/>
    <lineage>
        <taxon>Bacteria</taxon>
        <taxon>Pseudomonadati</taxon>
        <taxon>Spirochaetota</taxon>
        <taxon>Spirochaetia</taxon>
        <taxon>Spirochaetales</taxon>
        <taxon>Spirochaetaceae</taxon>
        <taxon>Spirochaeta</taxon>
    </lineage>
</organism>
<sequence length="557" mass="62802">MEWLNEYSRAFLAKGYLTEGVEPEQRIGFIAGTAERILGKPGFADKFRGYMAQGYYSLSSPIWSNFGIEKGLPISCFGGHISDSMSSILFAQAEAGMMSKFGGGTSGYFGDLRHRGAPIRMNGHSSGAVHFMQLFESIINVVSQGSTRRGHYSPYLPIDHPDIDEFLDIGTEGNPIQNLTHGVTVSDAWMQAMIDGDAEKRAVWAKVIQRRVEIGYPYILFTDSVNRNTVDVYRDKGLRITHSNLCSEIALPDNDDWSFVCDLASMNLLHYDAWKDTDAVETMVYFLDAVMTDFITKLERLRDSPDRADREGFHYMERTYNFAVENRALGLGALGWHSLLQSRMIPFESMAAKKLNLEIFRLIRERSYAASAALAAEYGEPAVLQGYGRRNTTLNAVAPTTSSAFILGQVSQSIEPIWSNCYVKDIDKMKVTIRNPLLQQLLQQKGKDTREVWLDIRDHDGSVQHLDFLSDEEKQVFKTFSEIDPMEILDQASTRQLHIDQSQSLNLMINPAMPAREINQLYITAWQLQIKSLYYQHSTNAAQKFSQSKLCGTACEA</sequence>
<dbReference type="Gene3D" id="3.20.70.20">
    <property type="match status" value="1"/>
</dbReference>
<dbReference type="InterPro" id="IPR039718">
    <property type="entry name" value="Rrm1"/>
</dbReference>
<keyword evidence="4" id="KW-1185">Reference proteome</keyword>
<evidence type="ECO:0000313" key="4">
    <source>
        <dbReference type="Proteomes" id="UP000007383"/>
    </source>
</evidence>
<evidence type="ECO:0000259" key="2">
    <source>
        <dbReference type="Pfam" id="PF02867"/>
    </source>
</evidence>
<dbReference type="OrthoDB" id="9762933at2"/>
<dbReference type="GO" id="GO:0009263">
    <property type="term" value="P:deoxyribonucleotide biosynthetic process"/>
    <property type="evidence" value="ECO:0007669"/>
    <property type="project" value="TreeGrafter"/>
</dbReference>
<gene>
    <name evidence="3" type="ordered locus">Spiaf_0747</name>
</gene>
<dbReference type="Pfam" id="PF02867">
    <property type="entry name" value="Ribonuc_red_lgC"/>
    <property type="match status" value="3"/>
</dbReference>
<accession>H9UH49</accession>
<dbReference type="PATRIC" id="fig|889378.3.peg.753"/>
<dbReference type="STRING" id="889378.Spiaf_0747"/>
<dbReference type="HOGENOM" id="CLU_000404_7_0_12"/>
<dbReference type="GO" id="GO:0004748">
    <property type="term" value="F:ribonucleoside-diphosphate reductase activity, thioredoxin disulfide as acceptor"/>
    <property type="evidence" value="ECO:0007669"/>
    <property type="project" value="TreeGrafter"/>
</dbReference>
<dbReference type="NCBIfam" id="NF006577">
    <property type="entry name" value="PRK09102.1"/>
    <property type="match status" value="1"/>
</dbReference>
<dbReference type="eggNOG" id="COG0209">
    <property type="taxonomic scope" value="Bacteria"/>
</dbReference>
<reference evidence="4" key="1">
    <citation type="journal article" date="2013" name="Stand. Genomic Sci.">
        <title>Complete genome sequence of the halophilic bacterium Spirochaeta africana type strain (Z-7692(T)) from the alkaline Lake Magadi in the East African Rift.</title>
        <authorList>
            <person name="Liolos K."/>
            <person name="Abt B."/>
            <person name="Scheuner C."/>
            <person name="Teshima H."/>
            <person name="Held B."/>
            <person name="Lapidus A."/>
            <person name="Nolan M."/>
            <person name="Lucas S."/>
            <person name="Deshpande S."/>
            <person name="Cheng J.F."/>
            <person name="Tapia R."/>
            <person name="Goodwin L.A."/>
            <person name="Pitluck S."/>
            <person name="Pagani I."/>
            <person name="Ivanova N."/>
            <person name="Mavromatis K."/>
            <person name="Mikhailova N."/>
            <person name="Huntemann M."/>
            <person name="Pati A."/>
            <person name="Chen A."/>
            <person name="Palaniappan K."/>
            <person name="Land M."/>
            <person name="Rohde M."/>
            <person name="Tindall B.J."/>
            <person name="Detter J.C."/>
            <person name="Goker M."/>
            <person name="Bristow J."/>
            <person name="Eisen J.A."/>
            <person name="Markowitz V."/>
            <person name="Hugenholtz P."/>
            <person name="Woyke T."/>
            <person name="Klenk H.P."/>
            <person name="Kyrpides N.C."/>
        </authorList>
    </citation>
    <scope>NUCLEOTIDE SEQUENCE</scope>
    <source>
        <strain evidence="4">ATCC 700263 / DSM 8902 / Z-7692</strain>
    </source>
</reference>
<feature type="domain" description="Ribonucleotide reductase large subunit C-terminal" evidence="2">
    <location>
        <begin position="385"/>
        <end position="535"/>
    </location>
</feature>